<evidence type="ECO:0008006" key="4">
    <source>
        <dbReference type="Google" id="ProtNLM"/>
    </source>
</evidence>
<keyword evidence="3" id="KW-1185">Reference proteome</keyword>
<evidence type="ECO:0000313" key="2">
    <source>
        <dbReference type="EMBL" id="NOU61599.1"/>
    </source>
</evidence>
<evidence type="ECO:0000313" key="3">
    <source>
        <dbReference type="Proteomes" id="UP000732105"/>
    </source>
</evidence>
<comment type="caution">
    <text evidence="2">The sequence shown here is derived from an EMBL/GenBank/DDBJ whole genome shotgun (WGS) entry which is preliminary data.</text>
</comment>
<reference evidence="2 3" key="1">
    <citation type="submission" date="2018-12" db="EMBL/GenBank/DDBJ databases">
        <title>Marinifilum JC070 sp. nov., a marine bacterium isolated from Yongle Blue Hole in the South China Sea.</title>
        <authorList>
            <person name="Fu T."/>
        </authorList>
    </citation>
    <scope>NUCLEOTIDE SEQUENCE [LARGE SCALE GENOMIC DNA]</scope>
    <source>
        <strain evidence="2 3">JC070</strain>
    </source>
</reference>
<protein>
    <recommendedName>
        <fullName evidence="4">Lipoprotein</fullName>
    </recommendedName>
</protein>
<accession>A0ABX1WZW2</accession>
<name>A0ABX1WZW2_9BACT</name>
<dbReference type="Proteomes" id="UP000732105">
    <property type="component" value="Unassembled WGS sequence"/>
</dbReference>
<feature type="region of interest" description="Disordered" evidence="1">
    <location>
        <begin position="249"/>
        <end position="274"/>
    </location>
</feature>
<dbReference type="RefSeq" id="WP_171596856.1">
    <property type="nucleotide sequence ID" value="NZ_RZNH01000037.1"/>
</dbReference>
<evidence type="ECO:0000256" key="1">
    <source>
        <dbReference type="SAM" id="MobiDB-lite"/>
    </source>
</evidence>
<sequence>MKKHFILPIALVLINGLIYSCSNDPFMEKEDQPKIDQSSEPNNDPKVLKLGQIIAKSLKNSNVGNFIQSEAIKKFDGDNNFILALAYNQKIDNESKVKSQKKTFIETLSMYIKSENDKTKTSNFETPSLFKELEQDYPLMQIAIPEIFTESEEGIDFARKPPHVVILPIDFDEKTTTTLTAIDNEGNSYQIDANEPPEEPVIVISENERLVAIVKNELDNINHHMGIPDFETEDHYYYQRGMVIQEFNGRGLNSGSSSSSSSSSSRSRRYDRDQNDNLDNLLKAKFISKSALRSVEKWTQGKPEVKLIVVFAKDDDNQLGTLTKYLGKKGWYHRKWLKLKIDTKTLNIPMLQWNKNEFGDRMKYVFIEEDANRGSKNIDIVLTSKIDNQNTINTKITLEVNKNDDEMGEALLQYTNTTAGEGTKHSTGIFEFWVNQK</sequence>
<dbReference type="EMBL" id="RZNH01000037">
    <property type="protein sequence ID" value="NOU61599.1"/>
    <property type="molecule type" value="Genomic_DNA"/>
</dbReference>
<dbReference type="PROSITE" id="PS51257">
    <property type="entry name" value="PROKAR_LIPOPROTEIN"/>
    <property type="match status" value="1"/>
</dbReference>
<proteinExistence type="predicted"/>
<organism evidence="2 3">
    <name type="scientific">Marinifilum caeruleilacunae</name>
    <dbReference type="NCBI Taxonomy" id="2499076"/>
    <lineage>
        <taxon>Bacteria</taxon>
        <taxon>Pseudomonadati</taxon>
        <taxon>Bacteroidota</taxon>
        <taxon>Bacteroidia</taxon>
        <taxon>Marinilabiliales</taxon>
        <taxon>Marinifilaceae</taxon>
    </lineage>
</organism>
<feature type="compositionally biased region" description="Low complexity" evidence="1">
    <location>
        <begin position="254"/>
        <end position="265"/>
    </location>
</feature>
<gene>
    <name evidence="2" type="ORF">ELS83_17495</name>
</gene>